<dbReference type="InterPro" id="IPR002514">
    <property type="entry name" value="Transposase_8"/>
</dbReference>
<organism evidence="2 3">
    <name type="scientific">Halothiobacillus neapolitanus (strain ATCC 23641 / DSM 15147 / CIP 104769 / NCIMB 8539 / c2)</name>
    <name type="common">Thiobacillus neapolitanus</name>
    <dbReference type="NCBI Taxonomy" id="555778"/>
    <lineage>
        <taxon>Bacteria</taxon>
        <taxon>Pseudomonadati</taxon>
        <taxon>Pseudomonadota</taxon>
        <taxon>Gammaproteobacteria</taxon>
        <taxon>Chromatiales</taxon>
        <taxon>Halothiobacillaceae</taxon>
        <taxon>Halothiobacillus</taxon>
    </lineage>
</organism>
<dbReference type="InterPro" id="IPR009057">
    <property type="entry name" value="Homeodomain-like_sf"/>
</dbReference>
<sequence length="113" mass="12200">MNPTPSARQRRYHPAEFKAQLITLCQQPGASVAGVALAHGVNANLLRRWIRQQAGSMPRSVPTLVPIELAAPVAVPTDDALSLEINTSSARVTIHCPASRVDACARLLGRWLK</sequence>
<dbReference type="NCBIfam" id="NF047595">
    <property type="entry name" value="IS66_ISRel24_TnpA"/>
    <property type="match status" value="1"/>
</dbReference>
<dbReference type="RefSeq" id="WP_012825101.1">
    <property type="nucleotide sequence ID" value="NC_013422.1"/>
</dbReference>
<dbReference type="STRING" id="555778.Hneap_2255"/>
<evidence type="ECO:0000313" key="3">
    <source>
        <dbReference type="Proteomes" id="UP000009102"/>
    </source>
</evidence>
<name>D0KWV0_HALNC</name>
<dbReference type="eggNOG" id="COG2963">
    <property type="taxonomic scope" value="Bacteria"/>
</dbReference>
<dbReference type="Proteomes" id="UP000009102">
    <property type="component" value="Chromosome"/>
</dbReference>
<keyword evidence="3" id="KW-1185">Reference proteome</keyword>
<dbReference type="KEGG" id="hna:Hneap_2255"/>
<proteinExistence type="inferred from homology"/>
<dbReference type="OrthoDB" id="9800877at2"/>
<comment type="similarity">
    <text evidence="1">Belongs to the transposase 8 family.</text>
</comment>
<evidence type="ECO:0000256" key="1">
    <source>
        <dbReference type="ARBA" id="ARBA00009964"/>
    </source>
</evidence>
<dbReference type="Gene3D" id="1.10.10.60">
    <property type="entry name" value="Homeodomain-like"/>
    <property type="match status" value="1"/>
</dbReference>
<gene>
    <name evidence="2" type="ordered locus">Hneap_2255</name>
</gene>
<protein>
    <submittedName>
        <fullName evidence="2">Transposase IS3/IS911 family protein</fullName>
    </submittedName>
</protein>
<dbReference type="HOGENOM" id="CLU_113764_6_1_6"/>
<dbReference type="GO" id="GO:0003677">
    <property type="term" value="F:DNA binding"/>
    <property type="evidence" value="ECO:0007669"/>
    <property type="project" value="InterPro"/>
</dbReference>
<dbReference type="AlphaFoldDB" id="D0KWV0"/>
<dbReference type="GO" id="GO:0004803">
    <property type="term" value="F:transposase activity"/>
    <property type="evidence" value="ECO:0007669"/>
    <property type="project" value="InterPro"/>
</dbReference>
<evidence type="ECO:0000313" key="2">
    <source>
        <dbReference type="EMBL" id="ACX97070.1"/>
    </source>
</evidence>
<dbReference type="GO" id="GO:0006313">
    <property type="term" value="P:DNA transposition"/>
    <property type="evidence" value="ECO:0007669"/>
    <property type="project" value="InterPro"/>
</dbReference>
<dbReference type="SUPFAM" id="SSF46689">
    <property type="entry name" value="Homeodomain-like"/>
    <property type="match status" value="1"/>
</dbReference>
<dbReference type="Pfam" id="PF01527">
    <property type="entry name" value="HTH_Tnp_1"/>
    <property type="match status" value="1"/>
</dbReference>
<accession>D0KWV0</accession>
<reference evidence="2 3" key="1">
    <citation type="submission" date="2009-10" db="EMBL/GenBank/DDBJ databases">
        <title>Complete sequence of Halothiobacillus neapolitanus c2.</title>
        <authorList>
            <consortium name="US DOE Joint Genome Institute"/>
            <person name="Lucas S."/>
            <person name="Copeland A."/>
            <person name="Lapidus A."/>
            <person name="Glavina del Rio T."/>
            <person name="Tice H."/>
            <person name="Bruce D."/>
            <person name="Goodwin L."/>
            <person name="Pitluck S."/>
            <person name="Davenport K."/>
            <person name="Brettin T."/>
            <person name="Detter J.C."/>
            <person name="Han C."/>
            <person name="Tapia R."/>
            <person name="Larimer F."/>
            <person name="Land M."/>
            <person name="Hauser L."/>
            <person name="Kyrpides N."/>
            <person name="Mikhailova N."/>
            <person name="Kerfeld C."/>
            <person name="Cannon G."/>
            <person name="Heinhort S."/>
        </authorList>
    </citation>
    <scope>NUCLEOTIDE SEQUENCE [LARGE SCALE GENOMIC DNA]</scope>
    <source>
        <strain evidence="3">ATCC 23641 / c2</strain>
    </source>
</reference>
<dbReference type="EMBL" id="CP001801">
    <property type="protein sequence ID" value="ACX97070.1"/>
    <property type="molecule type" value="Genomic_DNA"/>
</dbReference>